<dbReference type="InterPro" id="IPR000868">
    <property type="entry name" value="Isochorismatase-like_dom"/>
</dbReference>
<dbReference type="PANTHER" id="PTHR43540:SF7">
    <property type="entry name" value="ISOCHORISMATASE FAMILY PROTEIN YECD"/>
    <property type="match status" value="1"/>
</dbReference>
<dbReference type="CDD" id="cd00431">
    <property type="entry name" value="cysteine_hydrolases"/>
    <property type="match status" value="1"/>
</dbReference>
<protein>
    <recommendedName>
        <fullName evidence="3">Isochorismatase-like domain-containing protein</fullName>
    </recommendedName>
</protein>
<feature type="compositionally biased region" description="Basic and acidic residues" evidence="2">
    <location>
        <begin position="82"/>
        <end position="96"/>
    </location>
</feature>
<accession>A0ABP6NRH9</accession>
<feature type="domain" description="Isochorismatase-like" evidence="3">
    <location>
        <begin position="33"/>
        <end position="203"/>
    </location>
</feature>
<evidence type="ECO:0000313" key="5">
    <source>
        <dbReference type="Proteomes" id="UP001499924"/>
    </source>
</evidence>
<dbReference type="PANTHER" id="PTHR43540">
    <property type="entry name" value="PEROXYUREIDOACRYLATE/UREIDOACRYLATE AMIDOHYDROLASE-RELATED"/>
    <property type="match status" value="1"/>
</dbReference>
<dbReference type="Proteomes" id="UP001499924">
    <property type="component" value="Unassembled WGS sequence"/>
</dbReference>
<organism evidence="4 5">
    <name type="scientific">Blastococcus jejuensis</name>
    <dbReference type="NCBI Taxonomy" id="351224"/>
    <lineage>
        <taxon>Bacteria</taxon>
        <taxon>Bacillati</taxon>
        <taxon>Actinomycetota</taxon>
        <taxon>Actinomycetes</taxon>
        <taxon>Geodermatophilales</taxon>
        <taxon>Geodermatophilaceae</taxon>
        <taxon>Blastococcus</taxon>
    </lineage>
</organism>
<comment type="caution">
    <text evidence="4">The sequence shown here is derived from an EMBL/GenBank/DDBJ whole genome shotgun (WGS) entry which is preliminary data.</text>
</comment>
<dbReference type="SUPFAM" id="SSF52499">
    <property type="entry name" value="Isochorismatase-like hydrolases"/>
    <property type="match status" value="1"/>
</dbReference>
<dbReference type="InterPro" id="IPR050272">
    <property type="entry name" value="Isochorismatase-like_hydrls"/>
</dbReference>
<gene>
    <name evidence="4" type="ORF">GCM10010531_04510</name>
</gene>
<dbReference type="EMBL" id="BAAAVV010000001">
    <property type="protein sequence ID" value="GAA3156277.1"/>
    <property type="molecule type" value="Genomic_DNA"/>
</dbReference>
<proteinExistence type="predicted"/>
<reference evidence="5" key="1">
    <citation type="journal article" date="2019" name="Int. J. Syst. Evol. Microbiol.">
        <title>The Global Catalogue of Microorganisms (GCM) 10K type strain sequencing project: providing services to taxonomists for standard genome sequencing and annotation.</title>
        <authorList>
            <consortium name="The Broad Institute Genomics Platform"/>
            <consortium name="The Broad Institute Genome Sequencing Center for Infectious Disease"/>
            <person name="Wu L."/>
            <person name="Ma J."/>
        </authorList>
    </citation>
    <scope>NUCLEOTIDE SEQUENCE [LARGE SCALE GENOMIC DNA]</scope>
    <source>
        <strain evidence="5">JCM 15614</strain>
    </source>
</reference>
<evidence type="ECO:0000259" key="3">
    <source>
        <dbReference type="Pfam" id="PF00857"/>
    </source>
</evidence>
<keyword evidence="5" id="KW-1185">Reference proteome</keyword>
<dbReference type="InterPro" id="IPR036380">
    <property type="entry name" value="Isochorismatase-like_sf"/>
</dbReference>
<sequence length="220" mass="23691">MSLAADPALFRGAERLEPGRTVLCVFDLLEIYRPAAEAAGVIPTVRRLADGCRERGAVVAWARADHRADGLDLARSLSDLDGKHRAFGPEHPRPDRPPAGQGDPAYRTLAELGQQPGDVDVPKHRWSALEGTCLLPTMRARGADTLLLVGGSTHVGVAATAYAARDLDLQVVVVRDGLTGREPQRSFFADEVFPRVCRVRTTDEVLAALDRSRIETGGPA</sequence>
<dbReference type="Pfam" id="PF00857">
    <property type="entry name" value="Isochorismatase"/>
    <property type="match status" value="1"/>
</dbReference>
<dbReference type="Gene3D" id="3.40.50.850">
    <property type="entry name" value="Isochorismatase-like"/>
    <property type="match status" value="1"/>
</dbReference>
<dbReference type="RefSeq" id="WP_344686874.1">
    <property type="nucleotide sequence ID" value="NZ_BAAAVV010000001.1"/>
</dbReference>
<evidence type="ECO:0000256" key="2">
    <source>
        <dbReference type="SAM" id="MobiDB-lite"/>
    </source>
</evidence>
<keyword evidence="1" id="KW-0378">Hydrolase</keyword>
<evidence type="ECO:0000313" key="4">
    <source>
        <dbReference type="EMBL" id="GAA3156277.1"/>
    </source>
</evidence>
<feature type="region of interest" description="Disordered" evidence="2">
    <location>
        <begin position="82"/>
        <end position="105"/>
    </location>
</feature>
<name>A0ABP6NRH9_9ACTN</name>
<evidence type="ECO:0000256" key="1">
    <source>
        <dbReference type="ARBA" id="ARBA00022801"/>
    </source>
</evidence>